<dbReference type="PROSITE" id="PS00759">
    <property type="entry name" value="ARGE_DAPE_CPG2_2"/>
    <property type="match status" value="1"/>
</dbReference>
<keyword evidence="11 15" id="KW-0457">Lysine biosynthesis</keyword>
<feature type="binding site" evidence="15">
    <location>
        <position position="101"/>
    </location>
    <ligand>
        <name>Zn(2+)</name>
        <dbReference type="ChEBI" id="CHEBI:29105"/>
        <label>1</label>
    </ligand>
</feature>
<dbReference type="InterPro" id="IPR011650">
    <property type="entry name" value="Peptidase_M20_dimer"/>
</dbReference>
<evidence type="ECO:0000256" key="1">
    <source>
        <dbReference type="ARBA" id="ARBA00005130"/>
    </source>
</evidence>
<dbReference type="InterPro" id="IPR005941">
    <property type="entry name" value="DapE_proteobac"/>
</dbReference>
<accession>A0ABM8ZES1</accession>
<dbReference type="Gene3D" id="3.40.630.10">
    <property type="entry name" value="Zn peptidases"/>
    <property type="match status" value="2"/>
</dbReference>
<dbReference type="SUPFAM" id="SSF55031">
    <property type="entry name" value="Bacterial exopeptidase dimerisation domain"/>
    <property type="match status" value="1"/>
</dbReference>
<comment type="subunit">
    <text evidence="3 15">Homodimer.</text>
</comment>
<organism evidence="17 18">
    <name type="scientific">Vibrio hippocampi</name>
    <dbReference type="NCBI Taxonomy" id="654686"/>
    <lineage>
        <taxon>Bacteria</taxon>
        <taxon>Pseudomonadati</taxon>
        <taxon>Pseudomonadota</taxon>
        <taxon>Gammaproteobacteria</taxon>
        <taxon>Vibrionales</taxon>
        <taxon>Vibrionaceae</taxon>
        <taxon>Vibrio</taxon>
    </lineage>
</organism>
<evidence type="ECO:0000256" key="13">
    <source>
        <dbReference type="ARBA" id="ARBA00031891"/>
    </source>
</evidence>
<comment type="function">
    <text evidence="15">Catalyzes the hydrolysis of N-succinyl-L,L-diaminopimelic acid (SDAP), forming succinate and LL-2,6-diaminopimelate (DAP), an intermediate involved in the bacterial biosynthesis of lysine and meso-diaminopimelic acid, an essential component of bacterial cell walls.</text>
</comment>
<feature type="binding site" evidence="15">
    <location>
        <position position="350"/>
    </location>
    <ligand>
        <name>Zn(2+)</name>
        <dbReference type="ChEBI" id="CHEBI:29105"/>
        <label>2</label>
    </ligand>
</feature>
<dbReference type="EMBL" id="CAKLCM010000002">
    <property type="protein sequence ID" value="CAH0525003.1"/>
    <property type="molecule type" value="Genomic_DNA"/>
</dbReference>
<keyword evidence="8 15" id="KW-0378">Hydrolase</keyword>
<feature type="domain" description="Peptidase M20 dimerisation" evidence="16">
    <location>
        <begin position="177"/>
        <end position="284"/>
    </location>
</feature>
<evidence type="ECO:0000256" key="2">
    <source>
        <dbReference type="ARBA" id="ARBA00006746"/>
    </source>
</evidence>
<dbReference type="Proteomes" id="UP000838160">
    <property type="component" value="Unassembled WGS sequence"/>
</dbReference>
<evidence type="ECO:0000256" key="10">
    <source>
        <dbReference type="ARBA" id="ARBA00022915"/>
    </source>
</evidence>
<evidence type="ECO:0000259" key="16">
    <source>
        <dbReference type="Pfam" id="PF07687"/>
    </source>
</evidence>
<evidence type="ECO:0000256" key="12">
    <source>
        <dbReference type="ARBA" id="ARBA00023285"/>
    </source>
</evidence>
<keyword evidence="18" id="KW-1185">Reference proteome</keyword>
<dbReference type="GO" id="GO:0009014">
    <property type="term" value="F:succinyl-diaminopimelate desuccinylase activity"/>
    <property type="evidence" value="ECO:0007669"/>
    <property type="project" value="UniProtKB-EC"/>
</dbReference>
<evidence type="ECO:0000256" key="6">
    <source>
        <dbReference type="ARBA" id="ARBA00022605"/>
    </source>
</evidence>
<evidence type="ECO:0000313" key="18">
    <source>
        <dbReference type="Proteomes" id="UP000838160"/>
    </source>
</evidence>
<keyword evidence="6 15" id="KW-0028">Amino-acid biosynthesis</keyword>
<dbReference type="RefSeq" id="WP_237483705.1">
    <property type="nucleotide sequence ID" value="NZ_CAKLCM010000002.1"/>
</dbReference>
<keyword evidence="10 15" id="KW-0220">Diaminopimelate biosynthesis</keyword>
<dbReference type="NCBIfam" id="NF009557">
    <property type="entry name" value="PRK13009.1"/>
    <property type="match status" value="1"/>
</dbReference>
<evidence type="ECO:0000256" key="14">
    <source>
        <dbReference type="ARBA" id="ARBA00051301"/>
    </source>
</evidence>
<protein>
    <recommendedName>
        <fullName evidence="5 15">Succinyl-diaminopimelate desuccinylase</fullName>
        <shortName evidence="15">SDAP desuccinylase</shortName>
        <ecNumber evidence="4 15">3.5.1.18</ecNumber>
    </recommendedName>
    <alternativeName>
        <fullName evidence="13 15">N-succinyl-LL-2,6-diaminoheptanedioate amidohydrolase</fullName>
    </alternativeName>
</protein>
<dbReference type="PANTHER" id="PTHR43808:SF31">
    <property type="entry name" value="N-ACETYL-L-CITRULLINE DEACETYLASE"/>
    <property type="match status" value="1"/>
</dbReference>
<feature type="active site" evidence="15">
    <location>
        <position position="70"/>
    </location>
</feature>
<comment type="cofactor">
    <cofactor evidence="15">
        <name>Zn(2+)</name>
        <dbReference type="ChEBI" id="CHEBI:29105"/>
    </cofactor>
    <cofactor evidence="15">
        <name>Co(2+)</name>
        <dbReference type="ChEBI" id="CHEBI:48828"/>
    </cofactor>
    <text evidence="15">Binds 2 Zn(2+) or Co(2+) ions per subunit.</text>
</comment>
<evidence type="ECO:0000313" key="17">
    <source>
        <dbReference type="EMBL" id="CAH0525003.1"/>
    </source>
</evidence>
<evidence type="ECO:0000256" key="3">
    <source>
        <dbReference type="ARBA" id="ARBA00011738"/>
    </source>
</evidence>
<dbReference type="SUPFAM" id="SSF53187">
    <property type="entry name" value="Zn-dependent exopeptidases"/>
    <property type="match status" value="1"/>
</dbReference>
<dbReference type="InterPro" id="IPR002933">
    <property type="entry name" value="Peptidase_M20"/>
</dbReference>
<keyword evidence="12 15" id="KW-0170">Cobalt</keyword>
<dbReference type="InterPro" id="IPR036264">
    <property type="entry name" value="Bact_exopeptidase_dim_dom"/>
</dbReference>
<feature type="active site" description="Proton acceptor" evidence="15">
    <location>
        <position position="135"/>
    </location>
</feature>
<gene>
    <name evidence="15 17" type="primary">dapE</name>
    <name evidence="17" type="ORF">VHP8226_00669</name>
</gene>
<comment type="catalytic activity">
    <reaction evidence="14 15">
        <text>N-succinyl-(2S,6S)-2,6-diaminopimelate + H2O = (2S,6S)-2,6-diaminopimelate + succinate</text>
        <dbReference type="Rhea" id="RHEA:22608"/>
        <dbReference type="ChEBI" id="CHEBI:15377"/>
        <dbReference type="ChEBI" id="CHEBI:30031"/>
        <dbReference type="ChEBI" id="CHEBI:57609"/>
        <dbReference type="ChEBI" id="CHEBI:58087"/>
        <dbReference type="EC" id="3.5.1.18"/>
    </reaction>
</comment>
<feature type="binding site" evidence="15">
    <location>
        <position position="164"/>
    </location>
    <ligand>
        <name>Zn(2+)</name>
        <dbReference type="ChEBI" id="CHEBI:29105"/>
        <label>1</label>
    </ligand>
</feature>
<feature type="binding site" evidence="15">
    <location>
        <position position="136"/>
    </location>
    <ligand>
        <name>Zn(2+)</name>
        <dbReference type="ChEBI" id="CHEBI:29105"/>
        <label>2</label>
    </ligand>
</feature>
<dbReference type="PANTHER" id="PTHR43808">
    <property type="entry name" value="ACETYLORNITHINE DEACETYLASE"/>
    <property type="match status" value="1"/>
</dbReference>
<evidence type="ECO:0000256" key="7">
    <source>
        <dbReference type="ARBA" id="ARBA00022723"/>
    </source>
</evidence>
<dbReference type="HAMAP" id="MF_01690">
    <property type="entry name" value="DapE"/>
    <property type="match status" value="1"/>
</dbReference>
<feature type="binding site" evidence="15">
    <location>
        <position position="101"/>
    </location>
    <ligand>
        <name>Zn(2+)</name>
        <dbReference type="ChEBI" id="CHEBI:29105"/>
        <label>2</label>
    </ligand>
</feature>
<name>A0ABM8ZES1_9VIBR</name>
<dbReference type="Pfam" id="PF01546">
    <property type="entry name" value="Peptidase_M20"/>
    <property type="match status" value="1"/>
</dbReference>
<dbReference type="CDD" id="cd03891">
    <property type="entry name" value="M20_DapE_proteobac"/>
    <property type="match status" value="1"/>
</dbReference>
<sequence length="378" mass="41209">MTDSPVLALAKDLISRQSVTPEDADCQKVMIERLEKLGFEIEVMVFEDTTNFWARRGQQAPLFAFAGHTDVVPAGPLDQWNTSPFEPTIIDGYLYGRGAADMKGSLACMLVAAERFVAEHPDHKGSIAFLITSDEEGPFINGTTRVIDTLMARDEKIDMCIVGEPSSTNHVGDVVKNGRRGSITGDLRVKGIQGHVAYPHLANNPIHKAMPALAELAATEWDQGNAYFPPTSFQIPNLQAGTGASNVIPGEFDVQFNFRFSTELTDETIKSRVHTVLDQHQLDYDLKWTLSGHPFLTDTGALLDAVVTGVEAVNGTKPELLTTGGTSDGRFIARMGAQVVELGPVNATIHKVNECVKVDDLEKLTDMFEQTLVNLLGQ</sequence>
<dbReference type="Pfam" id="PF07687">
    <property type="entry name" value="M20_dimer"/>
    <property type="match status" value="1"/>
</dbReference>
<comment type="similarity">
    <text evidence="2 15">Belongs to the peptidase M20A family. DapE subfamily.</text>
</comment>
<comment type="pathway">
    <text evidence="1 15">Amino-acid biosynthesis; L-lysine biosynthesis via DAP pathway; LL-2,6-diaminopimelate from (S)-tetrahydrodipicolinate (succinylase route): step 3/3.</text>
</comment>
<comment type="caution">
    <text evidence="17">The sequence shown here is derived from an EMBL/GenBank/DDBJ whole genome shotgun (WGS) entry which is preliminary data.</text>
</comment>
<evidence type="ECO:0000256" key="8">
    <source>
        <dbReference type="ARBA" id="ARBA00022801"/>
    </source>
</evidence>
<keyword evidence="7 15" id="KW-0479">Metal-binding</keyword>
<evidence type="ECO:0000256" key="9">
    <source>
        <dbReference type="ARBA" id="ARBA00022833"/>
    </source>
</evidence>
<keyword evidence="9 15" id="KW-0862">Zinc</keyword>
<dbReference type="InterPro" id="IPR001261">
    <property type="entry name" value="ArgE/DapE_CS"/>
</dbReference>
<feature type="binding site" evidence="15">
    <location>
        <position position="68"/>
    </location>
    <ligand>
        <name>Zn(2+)</name>
        <dbReference type="ChEBI" id="CHEBI:29105"/>
        <label>1</label>
    </ligand>
</feature>
<reference evidence="17" key="1">
    <citation type="submission" date="2021-12" db="EMBL/GenBank/DDBJ databases">
        <authorList>
            <person name="Rodrigo-Torres L."/>
            <person name="Arahal R. D."/>
            <person name="Lucena T."/>
        </authorList>
    </citation>
    <scope>NUCLEOTIDE SEQUENCE</scope>
    <source>
        <strain evidence="17">CECT 8226</strain>
    </source>
</reference>
<evidence type="ECO:0000256" key="15">
    <source>
        <dbReference type="HAMAP-Rule" id="MF_01690"/>
    </source>
</evidence>
<dbReference type="InterPro" id="IPR050072">
    <property type="entry name" value="Peptidase_M20A"/>
</dbReference>
<evidence type="ECO:0000256" key="11">
    <source>
        <dbReference type="ARBA" id="ARBA00023154"/>
    </source>
</evidence>
<proteinExistence type="inferred from homology"/>
<evidence type="ECO:0000256" key="4">
    <source>
        <dbReference type="ARBA" id="ARBA00011921"/>
    </source>
</evidence>
<evidence type="ECO:0000256" key="5">
    <source>
        <dbReference type="ARBA" id="ARBA00022391"/>
    </source>
</evidence>
<dbReference type="EC" id="3.5.1.18" evidence="4 15"/>
<dbReference type="NCBIfam" id="TIGR01246">
    <property type="entry name" value="dapE_proteo"/>
    <property type="match status" value="1"/>
</dbReference>